<accession>A0A0K0DBZ2</accession>
<feature type="region of interest" description="Disordered" evidence="11">
    <location>
        <begin position="189"/>
        <end position="214"/>
    </location>
</feature>
<dbReference type="Gene3D" id="1.10.10.1440">
    <property type="entry name" value="PHAX RNA-binding domain"/>
    <property type="match status" value="1"/>
</dbReference>
<dbReference type="STRING" id="6313.A0A0K0DBZ2"/>
<dbReference type="InterPro" id="IPR039047">
    <property type="entry name" value="PHAX"/>
</dbReference>
<dbReference type="GO" id="GO:0015031">
    <property type="term" value="P:protein transport"/>
    <property type="evidence" value="ECO:0007669"/>
    <property type="project" value="UniProtKB-KW"/>
</dbReference>
<dbReference type="GO" id="GO:0003723">
    <property type="term" value="F:RNA binding"/>
    <property type="evidence" value="ECO:0007669"/>
    <property type="project" value="UniProtKB-KW"/>
</dbReference>
<evidence type="ECO:0000256" key="2">
    <source>
        <dbReference type="ARBA" id="ARBA00004496"/>
    </source>
</evidence>
<reference evidence="13" key="1">
    <citation type="submission" date="2012-09" db="EMBL/GenBank/DDBJ databases">
        <authorList>
            <person name="Martin A.A."/>
        </authorList>
    </citation>
    <scope>NUCLEOTIDE SEQUENCE</scope>
</reference>
<evidence type="ECO:0000256" key="1">
    <source>
        <dbReference type="ARBA" id="ARBA00004123"/>
    </source>
</evidence>
<feature type="compositionally biased region" description="Acidic residues" evidence="11">
    <location>
        <begin position="204"/>
        <end position="214"/>
    </location>
</feature>
<keyword evidence="5" id="KW-0813">Transport</keyword>
<evidence type="ECO:0000256" key="8">
    <source>
        <dbReference type="ARBA" id="ARBA00022927"/>
    </source>
</evidence>
<keyword evidence="6" id="KW-0963">Cytoplasm</keyword>
<evidence type="ECO:0000256" key="6">
    <source>
        <dbReference type="ARBA" id="ARBA00022490"/>
    </source>
</evidence>
<dbReference type="GO" id="GO:0006408">
    <property type="term" value="P:snRNA export from nucleus"/>
    <property type="evidence" value="ECO:0007669"/>
    <property type="project" value="InterPro"/>
</dbReference>
<evidence type="ECO:0000256" key="4">
    <source>
        <dbReference type="ARBA" id="ARBA00016856"/>
    </source>
</evidence>
<dbReference type="GO" id="GO:0005737">
    <property type="term" value="C:cytoplasm"/>
    <property type="evidence" value="ECO:0007669"/>
    <property type="project" value="UniProtKB-SubCell"/>
</dbReference>
<keyword evidence="9" id="KW-0539">Nucleus</keyword>
<dbReference type="WBParaSite" id="ACAC_0000801701-mRNA-1">
    <property type="protein sequence ID" value="ACAC_0000801701-mRNA-1"/>
    <property type="gene ID" value="ACAC_0000801701"/>
</dbReference>
<feature type="domain" description="Phosphorylated adapter RNA export protein RNA-binding" evidence="12">
    <location>
        <begin position="82"/>
        <end position="153"/>
    </location>
</feature>
<keyword evidence="13" id="KW-1185">Reference proteome</keyword>
<organism evidence="13 14">
    <name type="scientific">Angiostrongylus cantonensis</name>
    <name type="common">Rat lungworm</name>
    <dbReference type="NCBI Taxonomy" id="6313"/>
    <lineage>
        <taxon>Eukaryota</taxon>
        <taxon>Metazoa</taxon>
        <taxon>Ecdysozoa</taxon>
        <taxon>Nematoda</taxon>
        <taxon>Chromadorea</taxon>
        <taxon>Rhabditida</taxon>
        <taxon>Rhabditina</taxon>
        <taxon>Rhabditomorpha</taxon>
        <taxon>Strongyloidea</taxon>
        <taxon>Metastrongylidae</taxon>
        <taxon>Angiostrongylus</taxon>
    </lineage>
</organism>
<keyword evidence="8" id="KW-0653">Protein transport</keyword>
<dbReference type="PANTHER" id="PTHR13135">
    <property type="entry name" value="CYTOSOLIC RESINIFERATOXIN BINDING PROTEIN RBP-26"/>
    <property type="match status" value="1"/>
</dbReference>
<comment type="similarity">
    <text evidence="3">Belongs to the PHAX family.</text>
</comment>
<protein>
    <recommendedName>
        <fullName evidence="4">Phosphorylated adapter RNA export protein</fullName>
    </recommendedName>
    <alternativeName>
        <fullName evidence="10">RNA U small nuclear RNA export adapter protein</fullName>
    </alternativeName>
</protein>
<dbReference type="PANTHER" id="PTHR13135:SF0">
    <property type="entry name" value="PHOSPHORYLATED ADAPTER RNA EXPORT PROTEIN"/>
    <property type="match status" value="1"/>
</dbReference>
<proteinExistence type="inferred from homology"/>
<evidence type="ECO:0000256" key="10">
    <source>
        <dbReference type="ARBA" id="ARBA00030834"/>
    </source>
</evidence>
<name>A0A0K0DBZ2_ANGCA</name>
<evidence type="ECO:0000313" key="13">
    <source>
        <dbReference type="Proteomes" id="UP000035642"/>
    </source>
</evidence>
<sequence length="214" mass="23950">MEQNLFQKGSNMALDKPVSVASNPTTFRRLSFVLSTTSPSERYKILNFKVADRSHLLSPSYSLETLMAVEFPTDISIEQLGDEMAKALGERNPKPIRPIVVACGTDKAISLFEETRKVECSGGMMIDNGQRRRTPGGVFISLFKLDPDIPEDIKVSLNFIPLAELMKKEKEKDTASNFLKPLPPAEVLYRQDLMPDADKRVSNDEEIEDAQTDP</sequence>
<evidence type="ECO:0000256" key="5">
    <source>
        <dbReference type="ARBA" id="ARBA00022448"/>
    </source>
</evidence>
<evidence type="ECO:0000259" key="12">
    <source>
        <dbReference type="Pfam" id="PF10258"/>
    </source>
</evidence>
<keyword evidence="7" id="KW-0694">RNA-binding</keyword>
<evidence type="ECO:0000256" key="9">
    <source>
        <dbReference type="ARBA" id="ARBA00023242"/>
    </source>
</evidence>
<evidence type="ECO:0000256" key="7">
    <source>
        <dbReference type="ARBA" id="ARBA00022884"/>
    </source>
</evidence>
<dbReference type="InterPro" id="IPR019385">
    <property type="entry name" value="PHAX_RNA-binding_domain"/>
</dbReference>
<dbReference type="InterPro" id="IPR038092">
    <property type="entry name" value="PHAX_RNA-binding_sf"/>
</dbReference>
<dbReference type="Pfam" id="PF10258">
    <property type="entry name" value="PHAX_RNA-bd"/>
    <property type="match status" value="1"/>
</dbReference>
<reference evidence="14" key="2">
    <citation type="submission" date="2017-02" db="UniProtKB">
        <authorList>
            <consortium name="WormBaseParasite"/>
        </authorList>
    </citation>
    <scope>IDENTIFICATION</scope>
</reference>
<dbReference type="GO" id="GO:0005634">
    <property type="term" value="C:nucleus"/>
    <property type="evidence" value="ECO:0007669"/>
    <property type="project" value="UniProtKB-SubCell"/>
</dbReference>
<evidence type="ECO:0000256" key="11">
    <source>
        <dbReference type="SAM" id="MobiDB-lite"/>
    </source>
</evidence>
<dbReference type="Proteomes" id="UP000035642">
    <property type="component" value="Unassembled WGS sequence"/>
</dbReference>
<dbReference type="AlphaFoldDB" id="A0A0K0DBZ2"/>
<comment type="subcellular location">
    <subcellularLocation>
        <location evidence="2">Cytoplasm</location>
    </subcellularLocation>
    <subcellularLocation>
        <location evidence="1">Nucleus</location>
    </subcellularLocation>
</comment>
<evidence type="ECO:0000313" key="14">
    <source>
        <dbReference type="WBParaSite" id="ACAC_0000801701-mRNA-1"/>
    </source>
</evidence>
<evidence type="ECO:0000256" key="3">
    <source>
        <dbReference type="ARBA" id="ARBA00006094"/>
    </source>
</evidence>